<evidence type="ECO:0000256" key="1">
    <source>
        <dbReference type="SAM" id="MobiDB-lite"/>
    </source>
</evidence>
<organism evidence="2 3">
    <name type="scientific">Acaulospora morrowiae</name>
    <dbReference type="NCBI Taxonomy" id="94023"/>
    <lineage>
        <taxon>Eukaryota</taxon>
        <taxon>Fungi</taxon>
        <taxon>Fungi incertae sedis</taxon>
        <taxon>Mucoromycota</taxon>
        <taxon>Glomeromycotina</taxon>
        <taxon>Glomeromycetes</taxon>
        <taxon>Diversisporales</taxon>
        <taxon>Acaulosporaceae</taxon>
        <taxon>Acaulospora</taxon>
    </lineage>
</organism>
<dbReference type="AlphaFoldDB" id="A0A9N9P6U6"/>
<accession>A0A9N9P6U6</accession>
<feature type="non-terminal residue" evidence="2">
    <location>
        <position position="145"/>
    </location>
</feature>
<reference evidence="2" key="1">
    <citation type="submission" date="2021-06" db="EMBL/GenBank/DDBJ databases">
        <authorList>
            <person name="Kallberg Y."/>
            <person name="Tangrot J."/>
            <person name="Rosling A."/>
        </authorList>
    </citation>
    <scope>NUCLEOTIDE SEQUENCE</scope>
    <source>
        <strain evidence="2">CL551</strain>
    </source>
</reference>
<sequence length="145" mass="17072">MSQLTTISEIKQEEDVKVKQEDEEMGNTNPVEVKQEQSRSQFWQPQMQHQPSLPIQQGDRRPPKRKASYIKWENRDRDPQDRESVRGDRGRNQDRRGGRQQSRNRGVGRDWADREEGEWVDIDFGALSTGFNRGDNPPLRKQSRI</sequence>
<feature type="region of interest" description="Disordered" evidence="1">
    <location>
        <begin position="1"/>
        <end position="145"/>
    </location>
</feature>
<name>A0A9N9P6U6_9GLOM</name>
<evidence type="ECO:0000313" key="3">
    <source>
        <dbReference type="Proteomes" id="UP000789342"/>
    </source>
</evidence>
<feature type="compositionally biased region" description="Polar residues" evidence="1">
    <location>
        <begin position="38"/>
        <end position="55"/>
    </location>
</feature>
<evidence type="ECO:0000313" key="2">
    <source>
        <dbReference type="EMBL" id="CAG8789210.1"/>
    </source>
</evidence>
<feature type="non-terminal residue" evidence="2">
    <location>
        <position position="1"/>
    </location>
</feature>
<gene>
    <name evidence="2" type="ORF">AMORRO_LOCUS17987</name>
</gene>
<keyword evidence="3" id="KW-1185">Reference proteome</keyword>
<feature type="compositionally biased region" description="Basic and acidic residues" evidence="1">
    <location>
        <begin position="10"/>
        <end position="20"/>
    </location>
</feature>
<dbReference type="Proteomes" id="UP000789342">
    <property type="component" value="Unassembled WGS sequence"/>
</dbReference>
<protein>
    <submittedName>
        <fullName evidence="2">17440_t:CDS:1</fullName>
    </submittedName>
</protein>
<proteinExistence type="predicted"/>
<dbReference type="EMBL" id="CAJVPV010059732">
    <property type="protein sequence ID" value="CAG8789210.1"/>
    <property type="molecule type" value="Genomic_DNA"/>
</dbReference>
<feature type="compositionally biased region" description="Basic and acidic residues" evidence="1">
    <location>
        <begin position="72"/>
        <end position="97"/>
    </location>
</feature>
<comment type="caution">
    <text evidence="2">The sequence shown here is derived from an EMBL/GenBank/DDBJ whole genome shotgun (WGS) entry which is preliminary data.</text>
</comment>